<evidence type="ECO:0000256" key="9">
    <source>
        <dbReference type="ARBA" id="ARBA00023015"/>
    </source>
</evidence>
<dbReference type="FunFam" id="1.10.287.130:FF:000034">
    <property type="entry name" value="Two-component system sensor histidine kinase/response regulator"/>
    <property type="match status" value="1"/>
</dbReference>
<keyword evidence="10" id="KW-0804">Transcription</keyword>
<dbReference type="Pfam" id="PF00072">
    <property type="entry name" value="Response_reg"/>
    <property type="match status" value="1"/>
</dbReference>
<dbReference type="SMART" id="SM00448">
    <property type="entry name" value="REC"/>
    <property type="match status" value="1"/>
</dbReference>
<dbReference type="Proteomes" id="UP000634668">
    <property type="component" value="Unassembled WGS sequence"/>
</dbReference>
<dbReference type="GO" id="GO:0000155">
    <property type="term" value="F:phosphorelay sensor kinase activity"/>
    <property type="evidence" value="ECO:0007669"/>
    <property type="project" value="InterPro"/>
</dbReference>
<dbReference type="PRINTS" id="PR00344">
    <property type="entry name" value="BCTRLSENSOR"/>
</dbReference>
<evidence type="ECO:0000256" key="10">
    <source>
        <dbReference type="ARBA" id="ARBA00023163"/>
    </source>
</evidence>
<comment type="catalytic activity">
    <reaction evidence="1">
        <text>ATP + protein L-histidine = ADP + protein N-phospho-L-histidine.</text>
        <dbReference type="EC" id="2.7.13.3"/>
    </reaction>
</comment>
<feature type="modified residue" description="4-aspartylphosphate" evidence="11">
    <location>
        <position position="1132"/>
    </location>
</feature>
<dbReference type="Gene3D" id="1.10.287.130">
    <property type="match status" value="1"/>
</dbReference>
<dbReference type="SMART" id="SM00387">
    <property type="entry name" value="HATPase_c"/>
    <property type="match status" value="1"/>
</dbReference>
<dbReference type="Pfam" id="PF07495">
    <property type="entry name" value="Y_Y_Y"/>
    <property type="match status" value="1"/>
</dbReference>
<dbReference type="InterPro" id="IPR001789">
    <property type="entry name" value="Sig_transdc_resp-reg_receiver"/>
</dbReference>
<comment type="caution">
    <text evidence="16">The sequence shown here is derived from an EMBL/GenBank/DDBJ whole genome shotgun (WGS) entry which is preliminary data.</text>
</comment>
<keyword evidence="9" id="KW-0805">Transcription regulation</keyword>
<dbReference type="PANTHER" id="PTHR43547">
    <property type="entry name" value="TWO-COMPONENT HISTIDINE KINASE"/>
    <property type="match status" value="1"/>
</dbReference>
<dbReference type="InterPro" id="IPR011047">
    <property type="entry name" value="Quinoprotein_ADH-like_sf"/>
</dbReference>
<feature type="domain" description="HTH araC/xylS-type" evidence="13">
    <location>
        <begin position="1230"/>
        <end position="1329"/>
    </location>
</feature>
<dbReference type="SMART" id="SM00342">
    <property type="entry name" value="HTH_ARAC"/>
    <property type="match status" value="1"/>
</dbReference>
<reference evidence="16" key="2">
    <citation type="submission" date="2020-09" db="EMBL/GenBank/DDBJ databases">
        <authorList>
            <person name="Sun Q."/>
            <person name="Kim S."/>
        </authorList>
    </citation>
    <scope>NUCLEOTIDE SEQUENCE</scope>
    <source>
        <strain evidence="16">KCTC 12113</strain>
    </source>
</reference>
<dbReference type="InterPro" id="IPR015943">
    <property type="entry name" value="WD40/YVTN_repeat-like_dom_sf"/>
</dbReference>
<keyword evidence="6 16" id="KW-0418">Kinase</keyword>
<dbReference type="PANTHER" id="PTHR43547:SF2">
    <property type="entry name" value="HYBRID SIGNAL TRANSDUCTION HISTIDINE KINASE C"/>
    <property type="match status" value="1"/>
</dbReference>
<keyword evidence="5" id="KW-0547">Nucleotide-binding</keyword>
<dbReference type="InterPro" id="IPR011123">
    <property type="entry name" value="Y_Y_Y"/>
</dbReference>
<dbReference type="Gene3D" id="1.10.10.60">
    <property type="entry name" value="Homeodomain-like"/>
    <property type="match status" value="1"/>
</dbReference>
<dbReference type="InterPro" id="IPR003594">
    <property type="entry name" value="HATPase_dom"/>
</dbReference>
<dbReference type="InterPro" id="IPR003661">
    <property type="entry name" value="HisK_dim/P_dom"/>
</dbReference>
<keyword evidence="12" id="KW-0812">Transmembrane</keyword>
<dbReference type="InterPro" id="IPR009057">
    <property type="entry name" value="Homeodomain-like_sf"/>
</dbReference>
<dbReference type="Gene3D" id="3.30.565.10">
    <property type="entry name" value="Histidine kinase-like ATPase, C-terminal domain"/>
    <property type="match status" value="1"/>
</dbReference>
<dbReference type="Pfam" id="PF00512">
    <property type="entry name" value="HisKA"/>
    <property type="match status" value="1"/>
</dbReference>
<evidence type="ECO:0000256" key="8">
    <source>
        <dbReference type="ARBA" id="ARBA00023012"/>
    </source>
</evidence>
<dbReference type="Gene3D" id="2.60.40.10">
    <property type="entry name" value="Immunoglobulins"/>
    <property type="match status" value="1"/>
</dbReference>
<reference evidence="16" key="1">
    <citation type="journal article" date="2014" name="Int. J. Syst. Evol. Microbiol.">
        <title>Complete genome sequence of Corynebacterium casei LMG S-19264T (=DSM 44701T), isolated from a smear-ripened cheese.</title>
        <authorList>
            <consortium name="US DOE Joint Genome Institute (JGI-PGF)"/>
            <person name="Walter F."/>
            <person name="Albersmeier A."/>
            <person name="Kalinowski J."/>
            <person name="Ruckert C."/>
        </authorList>
    </citation>
    <scope>NUCLEOTIDE SEQUENCE</scope>
    <source>
        <strain evidence="16">KCTC 12113</strain>
    </source>
</reference>
<feature type="transmembrane region" description="Helical" evidence="12">
    <location>
        <begin position="778"/>
        <end position="800"/>
    </location>
</feature>
<evidence type="ECO:0000259" key="15">
    <source>
        <dbReference type="PROSITE" id="PS50110"/>
    </source>
</evidence>
<evidence type="ECO:0000256" key="11">
    <source>
        <dbReference type="PROSITE-ProRule" id="PRU00169"/>
    </source>
</evidence>
<dbReference type="CDD" id="cd00075">
    <property type="entry name" value="HATPase"/>
    <property type="match status" value="1"/>
</dbReference>
<evidence type="ECO:0000259" key="14">
    <source>
        <dbReference type="PROSITE" id="PS50109"/>
    </source>
</evidence>
<dbReference type="Pfam" id="PF02518">
    <property type="entry name" value="HATPase_c"/>
    <property type="match status" value="1"/>
</dbReference>
<gene>
    <name evidence="16" type="ORF">GCM10007383_37950</name>
</gene>
<protein>
    <recommendedName>
        <fullName evidence="2">histidine kinase</fullName>
        <ecNumber evidence="2">2.7.13.3</ecNumber>
    </recommendedName>
</protein>
<dbReference type="GO" id="GO:0005524">
    <property type="term" value="F:ATP binding"/>
    <property type="evidence" value="ECO:0007669"/>
    <property type="project" value="UniProtKB-KW"/>
</dbReference>
<dbReference type="InterPro" id="IPR013783">
    <property type="entry name" value="Ig-like_fold"/>
</dbReference>
<evidence type="ECO:0000313" key="17">
    <source>
        <dbReference type="Proteomes" id="UP000634668"/>
    </source>
</evidence>
<keyword evidence="8" id="KW-0902">Two-component regulatory system</keyword>
<dbReference type="SUPFAM" id="SSF101898">
    <property type="entry name" value="NHL repeat"/>
    <property type="match status" value="1"/>
</dbReference>
<dbReference type="SUPFAM" id="SSF52172">
    <property type="entry name" value="CheY-like"/>
    <property type="match status" value="1"/>
</dbReference>
<sequence>MDLRKILAKYFPIFFLTCTIGQAQFINYTKKEGLSSNNIEQISEDDEGFIYISGYYGLNVFDGTSFKVYDQYNTEGFSSEIACTLPLKKGYVLIGTLDKGLFLMDKYNQKIIRLKLSSFPINDLIAVRQLFLDNENNVWIGLQDGRILTFSSSEITRNTSINNTPIKTTTVANTNFAIKSFVKSGKYILAGGNDSRIIRIKRSADNYIIDYPITLKEINQVSSMNIIGDSLYIGTNNGIFQLNNLDGLDQQSPLLIDTPWKLKGSIIRSISVHKNNIWIGTEGNGLFKYDRNGKEIDHFTYVENKRNTINSNYALNTLVDSNENLWVGTWFGGINLLDLNDKNFEFVYDSKSEINLFSNIVWAIAKTPKDEFYLGTHGNGLSKYSPGKKNFVSLLKSPELKSITSLYYDENLELLFIGTWEHGVKVFDPIKGKLILNEFDFKILDKERIYTITKGPDNNLWIGSFNKGLFTYYYKENRLEKFQFSDDETLNNTDIRCVLKDTNENKLWVGSTKNGLFSIQFTSGGKAQKTKHYPVFKNSGQKIIAENLFKDSLGNVWILCRNGIGKINSDNSPIKLPFLNGGITTGMIEDSQNKLWISTYNGIFIYEPTTQKLSSILTEHTFSDILFMPEKDLVLAASDNGLFISTTKRSKQSHSHPNITFSKLKILDQPIKPLDQYRNVQILHKNLNYCDSLVLPYFSQTFSIDLNAISFSRESKEQLRYRLNNFEVGWNFSNTLSATASYTNVPPGEYVFEVQTSDINGEWGSNSRTLTIIKEKPWWATLPAYFIYAGIIILVIYIVYREIRDRIKIKQELKIEKIKQERESEIYQQKMSFFTNISHDIRTPLTLIIGPLEEILINHPLEKIVESKLQRMLKNSRMLLSLVNQILDFRKAETDNLKLDLKQIDLNYFIQNIHYQFSELAENKEIDLDISSPEEKICVIADPQKLESIFFNLLSNAIKFTPKYGQIMILFTSDKNYITIIIKDTGIGIPENEMDNIFTRFYRSKNNKHLQGTGIGVALVKKYIELHQGTINVKSIENVGTEFIIQLPVLTEQDAYPIHISITERPLVSSNETMGTTSSTKKATVLVIDDSYDIREYLKEILQEDYNVLTADNGKLGLSITNKRLPHLVISDIMMEGMDGVEVCERIKTNLNTSHIPVILLTAKNSMDSKIEGFEKGSDAYLEKPFNSKLLLTMVKKLIEHRETLKKKFLLSTSFIEETTPSTVDEEFIEKVIKIIHNHISESEFSVQELADKLKMSQDQIYRKIKVLTGLSTIHFIRLVRLKEAARLLADKRYTVNEIVYMVGFNNPSYFTRSFKTEFGVPPSEYLQSQEVNHE</sequence>
<keyword evidence="3 11" id="KW-0597">Phosphoprotein</keyword>
<name>A0A918J5Y6_9FLAO</name>
<dbReference type="PROSITE" id="PS50109">
    <property type="entry name" value="HIS_KIN"/>
    <property type="match status" value="1"/>
</dbReference>
<proteinExistence type="predicted"/>
<keyword evidence="4" id="KW-0808">Transferase</keyword>
<dbReference type="RefSeq" id="WP_026814877.1">
    <property type="nucleotide sequence ID" value="NZ_BMWP01000045.1"/>
</dbReference>
<dbReference type="SUPFAM" id="SSF47384">
    <property type="entry name" value="Homodimeric domain of signal transducing histidine kinase"/>
    <property type="match status" value="1"/>
</dbReference>
<evidence type="ECO:0000313" key="16">
    <source>
        <dbReference type="EMBL" id="GGW50552.1"/>
    </source>
</evidence>
<dbReference type="EMBL" id="BMWP01000045">
    <property type="protein sequence ID" value="GGW50552.1"/>
    <property type="molecule type" value="Genomic_DNA"/>
</dbReference>
<keyword evidence="12" id="KW-1133">Transmembrane helix</keyword>
<dbReference type="InterPro" id="IPR005467">
    <property type="entry name" value="His_kinase_dom"/>
</dbReference>
<dbReference type="InterPro" id="IPR036097">
    <property type="entry name" value="HisK_dim/P_sf"/>
</dbReference>
<keyword evidence="17" id="KW-1185">Reference proteome</keyword>
<evidence type="ECO:0000259" key="13">
    <source>
        <dbReference type="PROSITE" id="PS01124"/>
    </source>
</evidence>
<evidence type="ECO:0000256" key="1">
    <source>
        <dbReference type="ARBA" id="ARBA00000085"/>
    </source>
</evidence>
<evidence type="ECO:0000256" key="6">
    <source>
        <dbReference type="ARBA" id="ARBA00022777"/>
    </source>
</evidence>
<dbReference type="EC" id="2.7.13.3" evidence="2"/>
<dbReference type="SMART" id="SM00388">
    <property type="entry name" value="HisKA"/>
    <property type="match status" value="1"/>
</dbReference>
<dbReference type="GO" id="GO:0043565">
    <property type="term" value="F:sequence-specific DNA binding"/>
    <property type="evidence" value="ECO:0007669"/>
    <property type="project" value="InterPro"/>
</dbReference>
<dbReference type="InterPro" id="IPR018060">
    <property type="entry name" value="HTH_AraC"/>
</dbReference>
<feature type="domain" description="Response regulatory" evidence="15">
    <location>
        <begin position="1084"/>
        <end position="1199"/>
    </location>
</feature>
<evidence type="ECO:0000256" key="7">
    <source>
        <dbReference type="ARBA" id="ARBA00022840"/>
    </source>
</evidence>
<dbReference type="Gene3D" id="2.130.10.10">
    <property type="entry name" value="YVTN repeat-like/Quinoprotein amine dehydrogenase"/>
    <property type="match status" value="2"/>
</dbReference>
<keyword evidence="12" id="KW-0472">Membrane</keyword>
<evidence type="ECO:0000256" key="3">
    <source>
        <dbReference type="ARBA" id="ARBA00022553"/>
    </source>
</evidence>
<evidence type="ECO:0000256" key="5">
    <source>
        <dbReference type="ARBA" id="ARBA00022741"/>
    </source>
</evidence>
<dbReference type="Gene3D" id="3.40.50.2300">
    <property type="match status" value="1"/>
</dbReference>
<dbReference type="GO" id="GO:0003700">
    <property type="term" value="F:DNA-binding transcription factor activity"/>
    <property type="evidence" value="ECO:0007669"/>
    <property type="project" value="InterPro"/>
</dbReference>
<dbReference type="Pfam" id="PF12833">
    <property type="entry name" value="HTH_18"/>
    <property type="match status" value="1"/>
</dbReference>
<dbReference type="SUPFAM" id="SSF46689">
    <property type="entry name" value="Homeodomain-like"/>
    <property type="match status" value="1"/>
</dbReference>
<dbReference type="InterPro" id="IPR011006">
    <property type="entry name" value="CheY-like_superfamily"/>
</dbReference>
<dbReference type="PROSITE" id="PS01124">
    <property type="entry name" value="HTH_ARAC_FAMILY_2"/>
    <property type="match status" value="1"/>
</dbReference>
<dbReference type="SUPFAM" id="SSF55874">
    <property type="entry name" value="ATPase domain of HSP90 chaperone/DNA topoisomerase II/histidine kinase"/>
    <property type="match status" value="1"/>
</dbReference>
<dbReference type="InterPro" id="IPR036890">
    <property type="entry name" value="HATPase_C_sf"/>
</dbReference>
<evidence type="ECO:0000256" key="4">
    <source>
        <dbReference type="ARBA" id="ARBA00022679"/>
    </source>
</evidence>
<keyword evidence="7" id="KW-0067">ATP-binding</keyword>
<accession>A0A918J5Y6</accession>
<dbReference type="CDD" id="cd00082">
    <property type="entry name" value="HisKA"/>
    <property type="match status" value="1"/>
</dbReference>
<dbReference type="FunFam" id="3.30.565.10:FF:000037">
    <property type="entry name" value="Hybrid sensor histidine kinase/response regulator"/>
    <property type="match status" value="1"/>
</dbReference>
<evidence type="ECO:0000256" key="2">
    <source>
        <dbReference type="ARBA" id="ARBA00012438"/>
    </source>
</evidence>
<dbReference type="InterPro" id="IPR004358">
    <property type="entry name" value="Sig_transdc_His_kin-like_C"/>
</dbReference>
<organism evidence="16 17">
    <name type="scientific">Arenibacter certesii</name>
    <dbReference type="NCBI Taxonomy" id="228955"/>
    <lineage>
        <taxon>Bacteria</taxon>
        <taxon>Pseudomonadati</taxon>
        <taxon>Bacteroidota</taxon>
        <taxon>Flavobacteriia</taxon>
        <taxon>Flavobacteriales</taxon>
        <taxon>Flavobacteriaceae</taxon>
        <taxon>Arenibacter</taxon>
    </lineage>
</organism>
<dbReference type="PROSITE" id="PS50110">
    <property type="entry name" value="RESPONSE_REGULATORY"/>
    <property type="match status" value="1"/>
</dbReference>
<dbReference type="SUPFAM" id="SSF50998">
    <property type="entry name" value="Quinoprotein alcohol dehydrogenase-like"/>
    <property type="match status" value="1"/>
</dbReference>
<evidence type="ECO:0000256" key="12">
    <source>
        <dbReference type="SAM" id="Phobius"/>
    </source>
</evidence>
<feature type="domain" description="Histidine kinase" evidence="14">
    <location>
        <begin position="836"/>
        <end position="1051"/>
    </location>
</feature>